<accession>A0A8J2S662</accession>
<dbReference type="SFLD" id="SFLDS00019">
    <property type="entry name" value="Glutathione_Transferase_(cytos"/>
    <property type="match status" value="1"/>
</dbReference>
<feature type="domain" description="GST N-terminal" evidence="1">
    <location>
        <begin position="1"/>
        <end position="73"/>
    </location>
</feature>
<dbReference type="CDD" id="cd00299">
    <property type="entry name" value="GST_C_family"/>
    <property type="match status" value="1"/>
</dbReference>
<protein>
    <recommendedName>
        <fullName evidence="1">GST N-terminal domain-containing protein</fullName>
    </recommendedName>
</protein>
<dbReference type="PANTHER" id="PTHR43968">
    <property type="match status" value="1"/>
</dbReference>
<dbReference type="InterPro" id="IPR040079">
    <property type="entry name" value="Glutathione_S-Trfase"/>
</dbReference>
<dbReference type="SFLD" id="SFLDG00358">
    <property type="entry name" value="Main_(cytGST)"/>
    <property type="match status" value="1"/>
</dbReference>
<dbReference type="SUPFAM" id="SSF52833">
    <property type="entry name" value="Thioredoxin-like"/>
    <property type="match status" value="1"/>
</dbReference>
<dbReference type="InterPro" id="IPR036282">
    <property type="entry name" value="Glutathione-S-Trfase_C_sf"/>
</dbReference>
<evidence type="ECO:0000313" key="2">
    <source>
        <dbReference type="EMBL" id="CAH0366098.1"/>
    </source>
</evidence>
<gene>
    <name evidence="2" type="ORF">PECAL_1P25720</name>
</gene>
<feature type="non-terminal residue" evidence="2">
    <location>
        <position position="1"/>
    </location>
</feature>
<dbReference type="GO" id="GO:0005737">
    <property type="term" value="C:cytoplasm"/>
    <property type="evidence" value="ECO:0007669"/>
    <property type="project" value="TreeGrafter"/>
</dbReference>
<name>A0A8J2S662_9STRA</name>
<evidence type="ECO:0000313" key="3">
    <source>
        <dbReference type="Proteomes" id="UP000789595"/>
    </source>
</evidence>
<reference evidence="2" key="1">
    <citation type="submission" date="2021-11" db="EMBL/GenBank/DDBJ databases">
        <authorList>
            <consortium name="Genoscope - CEA"/>
            <person name="William W."/>
        </authorList>
    </citation>
    <scope>NUCLEOTIDE SEQUENCE</scope>
</reference>
<dbReference type="Pfam" id="PF13409">
    <property type="entry name" value="GST_N_2"/>
    <property type="match status" value="1"/>
</dbReference>
<dbReference type="EMBL" id="CAKKNE010000001">
    <property type="protein sequence ID" value="CAH0366098.1"/>
    <property type="molecule type" value="Genomic_DNA"/>
</dbReference>
<keyword evidence="3" id="KW-1185">Reference proteome</keyword>
<dbReference type="PANTHER" id="PTHR43968:SF6">
    <property type="entry name" value="GLUTATHIONE S-TRANSFERASE OMEGA"/>
    <property type="match status" value="1"/>
</dbReference>
<dbReference type="Gene3D" id="1.20.1050.10">
    <property type="match status" value="1"/>
</dbReference>
<dbReference type="Proteomes" id="UP000789595">
    <property type="component" value="Unassembled WGS sequence"/>
</dbReference>
<dbReference type="InterPro" id="IPR004045">
    <property type="entry name" value="Glutathione_S-Trfase_N"/>
</dbReference>
<dbReference type="SUPFAM" id="SSF47616">
    <property type="entry name" value="GST C-terminal domain-like"/>
    <property type="match status" value="1"/>
</dbReference>
<organism evidence="2 3">
    <name type="scientific">Pelagomonas calceolata</name>
    <dbReference type="NCBI Taxonomy" id="35677"/>
    <lineage>
        <taxon>Eukaryota</taxon>
        <taxon>Sar</taxon>
        <taxon>Stramenopiles</taxon>
        <taxon>Ochrophyta</taxon>
        <taxon>Pelagophyceae</taxon>
        <taxon>Pelagomonadales</taxon>
        <taxon>Pelagomonadaceae</taxon>
        <taxon>Pelagomonas</taxon>
    </lineage>
</organism>
<dbReference type="Pfam" id="PF13410">
    <property type="entry name" value="GST_C_2"/>
    <property type="match status" value="1"/>
</dbReference>
<comment type="caution">
    <text evidence="2">The sequence shown here is derived from an EMBL/GenBank/DDBJ whole genome shotgun (WGS) entry which is preliminary data.</text>
</comment>
<sequence>PFAQRAWIALLEKNIQFDHRIIDLKAKPAEFVEKYKRVGSGTALVPLLEHGQELVIESTVVARYIAEYVGGPELYPRTPDDLERIERFLARWADVETTYYDLLRASSDAQAEERRALFVDRLAAVDELLDRAPFLLGDDFSFAECVAAPWVQRFFVTLSGAVSGSSRR</sequence>
<dbReference type="CDD" id="cd00570">
    <property type="entry name" value="GST_N_family"/>
    <property type="match status" value="1"/>
</dbReference>
<dbReference type="InterPro" id="IPR050983">
    <property type="entry name" value="GST_Omega/HSP26"/>
</dbReference>
<dbReference type="PROSITE" id="PS50404">
    <property type="entry name" value="GST_NTER"/>
    <property type="match status" value="1"/>
</dbReference>
<dbReference type="AlphaFoldDB" id="A0A8J2S662"/>
<evidence type="ECO:0000259" key="1">
    <source>
        <dbReference type="PROSITE" id="PS50404"/>
    </source>
</evidence>
<feature type="non-terminal residue" evidence="2">
    <location>
        <position position="168"/>
    </location>
</feature>
<dbReference type="InterPro" id="IPR036249">
    <property type="entry name" value="Thioredoxin-like_sf"/>
</dbReference>
<dbReference type="OrthoDB" id="202518at2759"/>
<proteinExistence type="predicted"/>
<dbReference type="Gene3D" id="3.40.30.10">
    <property type="entry name" value="Glutaredoxin"/>
    <property type="match status" value="1"/>
</dbReference>